<dbReference type="PANTHER" id="PTHR14136">
    <property type="entry name" value="BTB_POZ DOMAIN-CONTAINING PROTEIN KCTD9"/>
    <property type="match status" value="1"/>
</dbReference>
<keyword evidence="2" id="KW-0436">Ligase</keyword>
<organism evidence="2 3">
    <name type="scientific">Escherichia coli</name>
    <dbReference type="NCBI Taxonomy" id="562"/>
    <lineage>
        <taxon>Bacteria</taxon>
        <taxon>Pseudomonadati</taxon>
        <taxon>Pseudomonadota</taxon>
        <taxon>Gammaproteobacteria</taxon>
        <taxon>Enterobacterales</taxon>
        <taxon>Enterobacteriaceae</taxon>
        <taxon>Escherichia</taxon>
    </lineage>
</organism>
<dbReference type="EMBL" id="UGET01000004">
    <property type="protein sequence ID" value="STL90347.1"/>
    <property type="molecule type" value="Genomic_DNA"/>
</dbReference>
<dbReference type="NCBIfam" id="NF007264">
    <property type="entry name" value="PRK09718.1"/>
    <property type="match status" value="1"/>
</dbReference>
<evidence type="ECO:0000313" key="3">
    <source>
        <dbReference type="Proteomes" id="UP000254255"/>
    </source>
</evidence>
<dbReference type="InterPro" id="IPR001646">
    <property type="entry name" value="5peptide_repeat"/>
</dbReference>
<evidence type="ECO:0000313" key="2">
    <source>
        <dbReference type="EMBL" id="STL90347.1"/>
    </source>
</evidence>
<dbReference type="Gene3D" id="2.160.20.80">
    <property type="entry name" value="E3 ubiquitin-protein ligase SopA"/>
    <property type="match status" value="1"/>
</dbReference>
<dbReference type="PANTHER" id="PTHR14136:SF21">
    <property type="entry name" value="BTB DOMAIN-CONTAINING PROTEIN"/>
    <property type="match status" value="1"/>
</dbReference>
<dbReference type="Gene3D" id="3.40.1850.10">
    <property type="entry name" value="HECT-like ubiquitin ligase"/>
    <property type="match status" value="1"/>
</dbReference>
<dbReference type="AlphaFoldDB" id="A0A377CDF8"/>
<dbReference type="InterPro" id="IPR025726">
    <property type="entry name" value="SopA-like_central"/>
</dbReference>
<dbReference type="Pfam" id="PF13981">
    <property type="entry name" value="SopA"/>
    <property type="match status" value="1"/>
</dbReference>
<dbReference type="GO" id="GO:0016874">
    <property type="term" value="F:ligase activity"/>
    <property type="evidence" value="ECO:0007669"/>
    <property type="project" value="UniProtKB-KW"/>
</dbReference>
<feature type="domain" description="E3 ubiquitin ligase SopA-like central" evidence="1">
    <location>
        <begin position="209"/>
        <end position="341"/>
    </location>
</feature>
<dbReference type="InterPro" id="IPR051082">
    <property type="entry name" value="Pentapeptide-BTB/POZ_domain"/>
</dbReference>
<dbReference type="Proteomes" id="UP000254255">
    <property type="component" value="Unassembled WGS sequence"/>
</dbReference>
<gene>
    <name evidence="2" type="primary">sopA</name>
    <name evidence="2" type="ORF">NCTC13148_04487</name>
</gene>
<dbReference type="SUPFAM" id="SSF141571">
    <property type="entry name" value="Pentapeptide repeat-like"/>
    <property type="match status" value="1"/>
</dbReference>
<dbReference type="EC" id="6.3.2.-" evidence="2"/>
<dbReference type="Gene3D" id="1.25.40.300">
    <property type="entry name" value="Putative secreted effector protein"/>
    <property type="match status" value="1"/>
</dbReference>
<evidence type="ECO:0000259" key="1">
    <source>
        <dbReference type="Pfam" id="PF13981"/>
    </source>
</evidence>
<reference evidence="2 3" key="1">
    <citation type="submission" date="2018-06" db="EMBL/GenBank/DDBJ databases">
        <authorList>
            <consortium name="Pathogen Informatics"/>
            <person name="Doyle S."/>
        </authorList>
    </citation>
    <scope>NUCLEOTIDE SEQUENCE [LARGE SCALE GENOMIC DNA]</scope>
    <source>
        <strain evidence="2 3">NCTC13148</strain>
    </source>
</reference>
<name>A0A377CDF8_ECOLX</name>
<sequence>MKKIECACNFLMDKDAQGYIDLSDLDLTSCHFKGDVISKVSFLSSNLQHVTFECKEIGDCNFTTAIVDNVIFRCRRLHNVIFIKASGECVDFSKNILDTVDFSQSQLTQSNFRECQIRNSNFDNCYLYASHFTRAEFLSAKEISFIKSNMTAVMFDHVRISTGNFKDCITEQLELTIDYSDIFGNEDLDGYINNIIKMIDTLPDNAMILKSVLAVKLVMQLKILNIVNKNFIENMKKTFSHCPYIKDPIIRSYIHSGEDNKFDDFMRQHRFSKVDFDTQQMIHFINRFNMNKGLIDKNNNFFIQLIDQALRSTDDMIKANAWYLYKEWIRSDDVSPIFIETEEKLRTFNTNKLTRNDNIFILFSSVDDGPVMVVSSQRLHDMLNPTKDTNWNSTYIYKSRHEMLPVNLTQETLFSSKSQDKHALFPIFTASWRAHRIMNKGVLSKGKHHRSWHPGR</sequence>
<accession>A0A377CDF8</accession>
<proteinExistence type="predicted"/>
<dbReference type="Pfam" id="PF00805">
    <property type="entry name" value="Pentapeptide"/>
    <property type="match status" value="1"/>
</dbReference>
<protein>
    <submittedName>
        <fullName evidence="2">Putative type III effector protein</fullName>
        <ecNumber evidence="2">6.3.2.-</ecNumber>
    </submittedName>
</protein>